<gene>
    <name evidence="1" type="ORF">HIJ39_15455</name>
</gene>
<reference evidence="1 2" key="1">
    <citation type="submission" date="2020-04" db="EMBL/GenBank/DDBJ databases">
        <authorList>
            <person name="Zhang R."/>
            <person name="Schippers A."/>
        </authorList>
    </citation>
    <scope>NUCLEOTIDE SEQUENCE [LARGE SCALE GENOMIC DNA]</scope>
    <source>
        <strain evidence="1 2">DSM 109850</strain>
    </source>
</reference>
<dbReference type="AlphaFoldDB" id="A0A7Y0L5L9"/>
<evidence type="ECO:0000313" key="2">
    <source>
        <dbReference type="Proteomes" id="UP000533476"/>
    </source>
</evidence>
<comment type="caution">
    <text evidence="1">The sequence shown here is derived from an EMBL/GenBank/DDBJ whole genome shotgun (WGS) entry which is preliminary data.</text>
</comment>
<dbReference type="RefSeq" id="WP_169101261.1">
    <property type="nucleotide sequence ID" value="NZ_JABBVZ010000064.1"/>
</dbReference>
<accession>A0A7Y0L5L9</accession>
<dbReference type="Proteomes" id="UP000533476">
    <property type="component" value="Unassembled WGS sequence"/>
</dbReference>
<organism evidence="1 2">
    <name type="scientific">Sulfobacillus harzensis</name>
    <dbReference type="NCBI Taxonomy" id="2729629"/>
    <lineage>
        <taxon>Bacteria</taxon>
        <taxon>Bacillati</taxon>
        <taxon>Bacillota</taxon>
        <taxon>Clostridia</taxon>
        <taxon>Eubacteriales</taxon>
        <taxon>Clostridiales Family XVII. Incertae Sedis</taxon>
        <taxon>Sulfobacillus</taxon>
    </lineage>
</organism>
<name>A0A7Y0L5L9_9FIRM</name>
<protein>
    <recommendedName>
        <fullName evidence="3">PIN domain-containing protein</fullName>
    </recommendedName>
</protein>
<keyword evidence="2" id="KW-1185">Reference proteome</keyword>
<sequence>MKPMVTIDTNCLIAVEEKRAEADAISQLMESHREGQILLQIVAIAASENQPSGTSNPRFSEFQNRLKRIDMDGIRVLKPIAHWGVTYWDWALWSDAKMLKLEQDIHNILFPAQPFGQEEFIARERERVGETVGAPRIESKWRNHLCDVLTIWGHIWYGGNFFVTSDGNFHKVTKKAQLVALGAGQIVRPLEMAAMIWPNQDLC</sequence>
<evidence type="ECO:0000313" key="1">
    <source>
        <dbReference type="EMBL" id="NMP23738.1"/>
    </source>
</evidence>
<evidence type="ECO:0008006" key="3">
    <source>
        <dbReference type="Google" id="ProtNLM"/>
    </source>
</evidence>
<proteinExistence type="predicted"/>
<dbReference type="EMBL" id="JABBVZ010000064">
    <property type="protein sequence ID" value="NMP23738.1"/>
    <property type="molecule type" value="Genomic_DNA"/>
</dbReference>